<accession>A0A7K0K2Y8</accession>
<comment type="similarity">
    <text evidence="1">Belongs to the peptidase S51 family.</text>
</comment>
<proteinExistence type="inferred from homology"/>
<dbReference type="RefSeq" id="WP_154544047.1">
    <property type="nucleotide sequence ID" value="NZ_JAQYQY010000022.1"/>
</dbReference>
<evidence type="ECO:0000313" key="5">
    <source>
        <dbReference type="EMBL" id="MST49405.1"/>
    </source>
</evidence>
<dbReference type="Gene3D" id="3.40.50.880">
    <property type="match status" value="1"/>
</dbReference>
<dbReference type="InterPro" id="IPR005320">
    <property type="entry name" value="Peptidase_S51"/>
</dbReference>
<name>A0A7K0K2Y8_9ACTO</name>
<gene>
    <name evidence="5" type="ORF">FYJ63_04015</name>
</gene>
<dbReference type="PANTHER" id="PTHR20842:SF0">
    <property type="entry name" value="ALPHA-ASPARTYL DIPEPTIDASE"/>
    <property type="match status" value="1"/>
</dbReference>
<comment type="caution">
    <text evidence="5">The sequence shown here is derived from an EMBL/GenBank/DDBJ whole genome shotgun (WGS) entry which is preliminary data.</text>
</comment>
<dbReference type="GO" id="GO:0006508">
    <property type="term" value="P:proteolysis"/>
    <property type="evidence" value="ECO:0007669"/>
    <property type="project" value="UniProtKB-KW"/>
</dbReference>
<dbReference type="GO" id="GO:0008236">
    <property type="term" value="F:serine-type peptidase activity"/>
    <property type="evidence" value="ECO:0007669"/>
    <property type="project" value="UniProtKB-KW"/>
</dbReference>
<evidence type="ECO:0000256" key="1">
    <source>
        <dbReference type="ARBA" id="ARBA00006534"/>
    </source>
</evidence>
<evidence type="ECO:0000313" key="6">
    <source>
        <dbReference type="Proteomes" id="UP000442535"/>
    </source>
</evidence>
<dbReference type="SUPFAM" id="SSF52317">
    <property type="entry name" value="Class I glutamine amidotransferase-like"/>
    <property type="match status" value="1"/>
</dbReference>
<keyword evidence="3" id="KW-0378">Hydrolase</keyword>
<evidence type="ECO:0000256" key="2">
    <source>
        <dbReference type="ARBA" id="ARBA00022670"/>
    </source>
</evidence>
<sequence>MKTPTILATSGGYVPGTRVRAEFGPLVKYALELAGAGGTGRTPKLGYLATACGDQLSQIAEREDAGRLAGIEVNPLRLFVMPNVEDIEGFLMEQDAIWVDGGSVENLLAVWRVHGLDAIFRRVWEAGVVLAGVSAGSICWHRGGTTDSFGPTLRPVTDGLGLIPYDNGVHYDAEEQRRPLVHRLVTEGTLGRTYCTDNGVGLVYRGSELAECVAEVPERSAYVVENVGGEAVEEALPTRLLQ</sequence>
<keyword evidence="6" id="KW-1185">Reference proteome</keyword>
<evidence type="ECO:0000256" key="3">
    <source>
        <dbReference type="ARBA" id="ARBA00022801"/>
    </source>
</evidence>
<organism evidence="5 6">
    <name type="scientific">Mobiluncus porci</name>
    <dbReference type="NCBI Taxonomy" id="2652278"/>
    <lineage>
        <taxon>Bacteria</taxon>
        <taxon>Bacillati</taxon>
        <taxon>Actinomycetota</taxon>
        <taxon>Actinomycetes</taxon>
        <taxon>Actinomycetales</taxon>
        <taxon>Actinomycetaceae</taxon>
        <taxon>Mobiluncus</taxon>
    </lineage>
</organism>
<dbReference type="EMBL" id="VUMY01000006">
    <property type="protein sequence ID" value="MST49405.1"/>
    <property type="molecule type" value="Genomic_DNA"/>
</dbReference>
<dbReference type="Proteomes" id="UP000442535">
    <property type="component" value="Unassembled WGS sequence"/>
</dbReference>
<keyword evidence="2" id="KW-0645">Protease</keyword>
<protein>
    <submittedName>
        <fullName evidence="5">Peptidase E</fullName>
    </submittedName>
</protein>
<keyword evidence="4" id="KW-0720">Serine protease</keyword>
<dbReference type="CDD" id="cd03146">
    <property type="entry name" value="GAT1_Peptidase_E"/>
    <property type="match status" value="1"/>
</dbReference>
<dbReference type="AlphaFoldDB" id="A0A7K0K2Y8"/>
<reference evidence="5 6" key="1">
    <citation type="submission" date="2019-08" db="EMBL/GenBank/DDBJ databases">
        <title>In-depth cultivation of the pig gut microbiome towards novel bacterial diversity and tailored functional studies.</title>
        <authorList>
            <person name="Wylensek D."/>
            <person name="Hitch T.C.A."/>
            <person name="Clavel T."/>
        </authorList>
    </citation>
    <scope>NUCLEOTIDE SEQUENCE [LARGE SCALE GENOMIC DNA]</scope>
    <source>
        <strain evidence="5 6">RF-GAM-744-WT-7</strain>
    </source>
</reference>
<dbReference type="PANTHER" id="PTHR20842">
    <property type="entry name" value="PROTEASE S51 ALPHA-ASPARTYL DIPEPTIDASE"/>
    <property type="match status" value="1"/>
</dbReference>
<dbReference type="InterPro" id="IPR029062">
    <property type="entry name" value="Class_I_gatase-like"/>
</dbReference>
<dbReference type="Pfam" id="PF03575">
    <property type="entry name" value="Peptidase_S51"/>
    <property type="match status" value="1"/>
</dbReference>
<evidence type="ECO:0000256" key="4">
    <source>
        <dbReference type="ARBA" id="ARBA00022825"/>
    </source>
</evidence>